<dbReference type="Pfam" id="PF14291">
    <property type="entry name" value="DUF4371"/>
    <property type="match status" value="1"/>
</dbReference>
<sequence>MGDRHKTPRLYKSGTQKRKLAADRKKNSEESLSSIPKLTNYFSTSRLLAKNSSSQLTKDLVNVVDTSNNQSEFDENLDNCDEELFEKSSVIQDRCERPDHETNQGNISNNGYCDWKHASERLRQHETSKEHLQAVIILSQRGKEIGCIDKSLKQQMNEESGYWNKILMRVVSTIKFLCERGLALRELIAEYDPFLSTHIKKHANKGSGHTNYLSSTICEELVSLMAKSVLNEIITRLKISKYYSVSVDSTPDEGHIDQLTVIFRYMENLIPVERFLTFLPNSGHTGKAITETLIHFLNENKIDIKDCRGQSYDNAANMSGKYNGMQAFIKRVNGYAIFVPCCGHSLNLVGKTAANSCPTAIKFFDFVQNIYVFFTSSPSRYQILTKKLSLKNSNTQFHVPKNLNDTRWSCRADATKALVLGYNEFKETLEYISKDPEQKEVVKNEANQNEMNE</sequence>
<keyword evidence="4" id="KW-1185">Reference proteome</keyword>
<dbReference type="PANTHER" id="PTHR45749:SF23">
    <property type="entry name" value="ZINC FINGER MYM-TYPE PROTEIN 1-LIKE"/>
    <property type="match status" value="1"/>
</dbReference>
<name>A0A6G0SUC4_APHGL</name>
<dbReference type="EMBL" id="VYZN01001862">
    <property type="protein sequence ID" value="KAE9521909.1"/>
    <property type="molecule type" value="Genomic_DNA"/>
</dbReference>
<evidence type="ECO:0000313" key="4">
    <source>
        <dbReference type="Proteomes" id="UP000475862"/>
    </source>
</evidence>
<dbReference type="InterPro" id="IPR012337">
    <property type="entry name" value="RNaseH-like_sf"/>
</dbReference>
<evidence type="ECO:0000256" key="1">
    <source>
        <dbReference type="SAM" id="MobiDB-lite"/>
    </source>
</evidence>
<comment type="caution">
    <text evidence="3">The sequence shown here is derived from an EMBL/GenBank/DDBJ whole genome shotgun (WGS) entry which is preliminary data.</text>
</comment>
<feature type="region of interest" description="Disordered" evidence="1">
    <location>
        <begin position="1"/>
        <end position="34"/>
    </location>
</feature>
<reference evidence="3 4" key="1">
    <citation type="submission" date="2019-08" db="EMBL/GenBank/DDBJ databases">
        <title>The genome of the soybean aphid Biotype 1, its phylome, world population structure and adaptation to the North American continent.</title>
        <authorList>
            <person name="Giordano R."/>
            <person name="Donthu R.K."/>
            <person name="Hernandez A.G."/>
            <person name="Wright C.L."/>
            <person name="Zimin A.V."/>
        </authorList>
    </citation>
    <scope>NUCLEOTIDE SEQUENCE [LARGE SCALE GENOMIC DNA]</scope>
    <source>
        <tissue evidence="3">Whole aphids</tissue>
    </source>
</reference>
<evidence type="ECO:0000313" key="3">
    <source>
        <dbReference type="EMBL" id="KAE9521909.1"/>
    </source>
</evidence>
<dbReference type="Proteomes" id="UP000475862">
    <property type="component" value="Unassembled WGS sequence"/>
</dbReference>
<gene>
    <name evidence="3" type="ORF">AGLY_017716</name>
</gene>
<proteinExistence type="predicted"/>
<organism evidence="3 4">
    <name type="scientific">Aphis glycines</name>
    <name type="common">Soybean aphid</name>
    <dbReference type="NCBI Taxonomy" id="307491"/>
    <lineage>
        <taxon>Eukaryota</taxon>
        <taxon>Metazoa</taxon>
        <taxon>Ecdysozoa</taxon>
        <taxon>Arthropoda</taxon>
        <taxon>Hexapoda</taxon>
        <taxon>Insecta</taxon>
        <taxon>Pterygota</taxon>
        <taxon>Neoptera</taxon>
        <taxon>Paraneoptera</taxon>
        <taxon>Hemiptera</taxon>
        <taxon>Sternorrhyncha</taxon>
        <taxon>Aphidomorpha</taxon>
        <taxon>Aphidoidea</taxon>
        <taxon>Aphididae</taxon>
        <taxon>Aphidini</taxon>
        <taxon>Aphis</taxon>
        <taxon>Aphis</taxon>
    </lineage>
</organism>
<evidence type="ECO:0000259" key="2">
    <source>
        <dbReference type="Pfam" id="PF14291"/>
    </source>
</evidence>
<protein>
    <recommendedName>
        <fullName evidence="2">DUF4371 domain-containing protein</fullName>
    </recommendedName>
</protein>
<dbReference type="SUPFAM" id="SSF53098">
    <property type="entry name" value="Ribonuclease H-like"/>
    <property type="match status" value="1"/>
</dbReference>
<feature type="compositionally biased region" description="Basic and acidic residues" evidence="1">
    <location>
        <begin position="20"/>
        <end position="29"/>
    </location>
</feature>
<dbReference type="AlphaFoldDB" id="A0A6G0SUC4"/>
<dbReference type="OrthoDB" id="6595429at2759"/>
<dbReference type="PANTHER" id="PTHR45749">
    <property type="match status" value="1"/>
</dbReference>
<accession>A0A6G0SUC4</accession>
<feature type="domain" description="DUF4371" evidence="2">
    <location>
        <begin position="199"/>
        <end position="324"/>
    </location>
</feature>
<dbReference type="InterPro" id="IPR025398">
    <property type="entry name" value="DUF4371"/>
</dbReference>